<dbReference type="EMBL" id="QEOP01000001">
    <property type="protein sequence ID" value="PVZ95795.1"/>
    <property type="molecule type" value="Genomic_DNA"/>
</dbReference>
<evidence type="ECO:0000256" key="1">
    <source>
        <dbReference type="ARBA" id="ARBA00022448"/>
    </source>
</evidence>
<dbReference type="AlphaFoldDB" id="A0A2V1HT69"/>
<proteinExistence type="predicted"/>
<evidence type="ECO:0000313" key="5">
    <source>
        <dbReference type="EMBL" id="PVZ95795.1"/>
    </source>
</evidence>
<protein>
    <submittedName>
        <fullName evidence="5">Nitrate/sulfonate/bicarbonate ABC transporter ATP-binding protein</fullName>
    </submittedName>
</protein>
<dbReference type="GO" id="GO:0005524">
    <property type="term" value="F:ATP binding"/>
    <property type="evidence" value="ECO:0007669"/>
    <property type="project" value="UniProtKB-KW"/>
</dbReference>
<dbReference type="Proteomes" id="UP000244893">
    <property type="component" value="Unassembled WGS sequence"/>
</dbReference>
<dbReference type="PANTHER" id="PTHR42788:SF13">
    <property type="entry name" value="ALIPHATIC SULFONATES IMPORT ATP-BINDING PROTEIN SSUB"/>
    <property type="match status" value="1"/>
</dbReference>
<keyword evidence="3 5" id="KW-0067">ATP-binding</keyword>
<comment type="caution">
    <text evidence="5">The sequence shown here is derived from an EMBL/GenBank/DDBJ whole genome shotgun (WGS) entry which is preliminary data.</text>
</comment>
<keyword evidence="2" id="KW-0547">Nucleotide-binding</keyword>
<dbReference type="PROSITE" id="PS50893">
    <property type="entry name" value="ABC_TRANSPORTER_2"/>
    <property type="match status" value="1"/>
</dbReference>
<dbReference type="SUPFAM" id="SSF52540">
    <property type="entry name" value="P-loop containing nucleoside triphosphate hydrolases"/>
    <property type="match status" value="1"/>
</dbReference>
<dbReference type="Gene3D" id="3.40.50.300">
    <property type="entry name" value="P-loop containing nucleotide triphosphate hydrolases"/>
    <property type="match status" value="1"/>
</dbReference>
<dbReference type="RefSeq" id="WP_116755529.1">
    <property type="nucleotide sequence ID" value="NZ_JBHUEX010000001.1"/>
</dbReference>
<dbReference type="InterPro" id="IPR027417">
    <property type="entry name" value="P-loop_NTPase"/>
</dbReference>
<accession>A0A2V1HT69</accession>
<dbReference type="InterPro" id="IPR003593">
    <property type="entry name" value="AAA+_ATPase"/>
</dbReference>
<dbReference type="PANTHER" id="PTHR42788">
    <property type="entry name" value="TAURINE IMPORT ATP-BINDING PROTEIN-RELATED"/>
    <property type="match status" value="1"/>
</dbReference>
<reference evidence="5 6" key="1">
    <citation type="submission" date="2018-05" db="EMBL/GenBank/DDBJ databases">
        <title>Amnibacterium sp. M8JJ-5, whole genome shotgun sequence.</title>
        <authorList>
            <person name="Tuo L."/>
        </authorList>
    </citation>
    <scope>NUCLEOTIDE SEQUENCE [LARGE SCALE GENOMIC DNA]</scope>
    <source>
        <strain evidence="5 6">M8JJ-5</strain>
    </source>
</reference>
<sequence length="261" mass="27268">MTDIGIELDGISKSFVSGAGTVRALDDFTLSVAEGEFVAILGPSGCGKSTVLRIVAGLDSADRGSVTVAGSSPQTLIAEGALGVAFQDNALLPWLSVRANVALPYKLTGRPVDQARVDELVALVGLADFAGARPSQLSGGMRQRVSIARSLALAPRVLLLDEPFGALDAVTRHRLNVELARILAAEASTTLLVTHSVEEAVFLADRVVVMTGRPGRVKLTVDVPFGRDRTKAVLGQPEFLRLVAQLTAALDDDDTETGTAA</sequence>
<evidence type="ECO:0000256" key="2">
    <source>
        <dbReference type="ARBA" id="ARBA00022741"/>
    </source>
</evidence>
<evidence type="ECO:0000256" key="3">
    <source>
        <dbReference type="ARBA" id="ARBA00022840"/>
    </source>
</evidence>
<dbReference type="CDD" id="cd03293">
    <property type="entry name" value="ABC_NrtD_SsuB_transporters"/>
    <property type="match status" value="1"/>
</dbReference>
<organism evidence="5 6">
    <name type="scientific">Amnibacterium flavum</name>
    <dbReference type="NCBI Taxonomy" id="2173173"/>
    <lineage>
        <taxon>Bacteria</taxon>
        <taxon>Bacillati</taxon>
        <taxon>Actinomycetota</taxon>
        <taxon>Actinomycetes</taxon>
        <taxon>Micrococcales</taxon>
        <taxon>Microbacteriaceae</taxon>
        <taxon>Amnibacterium</taxon>
    </lineage>
</organism>
<keyword evidence="6" id="KW-1185">Reference proteome</keyword>
<gene>
    <name evidence="5" type="ORF">DDQ50_04805</name>
</gene>
<dbReference type="OrthoDB" id="8773773at2"/>
<dbReference type="SMART" id="SM00382">
    <property type="entry name" value="AAA"/>
    <property type="match status" value="1"/>
</dbReference>
<feature type="domain" description="ABC transporter" evidence="4">
    <location>
        <begin position="6"/>
        <end position="237"/>
    </location>
</feature>
<dbReference type="InterPro" id="IPR017871">
    <property type="entry name" value="ABC_transporter-like_CS"/>
</dbReference>
<dbReference type="GO" id="GO:0016887">
    <property type="term" value="F:ATP hydrolysis activity"/>
    <property type="evidence" value="ECO:0007669"/>
    <property type="project" value="InterPro"/>
</dbReference>
<dbReference type="InterPro" id="IPR003439">
    <property type="entry name" value="ABC_transporter-like_ATP-bd"/>
</dbReference>
<keyword evidence="1" id="KW-0813">Transport</keyword>
<dbReference type="Pfam" id="PF00005">
    <property type="entry name" value="ABC_tran"/>
    <property type="match status" value="1"/>
</dbReference>
<name>A0A2V1HT69_9MICO</name>
<evidence type="ECO:0000313" key="6">
    <source>
        <dbReference type="Proteomes" id="UP000244893"/>
    </source>
</evidence>
<dbReference type="PROSITE" id="PS00211">
    <property type="entry name" value="ABC_TRANSPORTER_1"/>
    <property type="match status" value="1"/>
</dbReference>
<evidence type="ECO:0000259" key="4">
    <source>
        <dbReference type="PROSITE" id="PS50893"/>
    </source>
</evidence>
<dbReference type="InterPro" id="IPR050166">
    <property type="entry name" value="ABC_transporter_ATP-bind"/>
</dbReference>